<protein>
    <submittedName>
        <fullName evidence="1">Dihydrofolate reductase</fullName>
    </submittedName>
</protein>
<reference evidence="1" key="1">
    <citation type="submission" date="2021-08" db="EMBL/GenBank/DDBJ databases">
        <title>Novel anaerobic bacterium isolated from sea squirt in East Sea, Republic of Korea.</title>
        <authorList>
            <person name="Nguyen T.H."/>
            <person name="Li Z."/>
            <person name="Lee Y.-J."/>
            <person name="Ko J."/>
            <person name="Kim S.-G."/>
        </authorList>
    </citation>
    <scope>NUCLEOTIDE SEQUENCE</scope>
    <source>
        <strain evidence="1">KCTC 25031</strain>
    </source>
</reference>
<proteinExistence type="predicted"/>
<sequence>MACEIAMIAAVDREMGIGKSNDMLFFISEDLKRFKSLTTGYPIVMGRKTFESLPKGALPNRRNVVMSSQKNLVLPGAEVVHSMEEAIALLSDETRCFIIGGGVIYREFMPMATHLFITHIEDSKEADTFFPVIPPKDWNACSETVVEATEKHPMFRFVDYQRV</sequence>
<dbReference type="EMBL" id="CP081303">
    <property type="protein sequence ID" value="QZE14282.1"/>
    <property type="molecule type" value="Genomic_DNA"/>
</dbReference>
<dbReference type="Proteomes" id="UP000826212">
    <property type="component" value="Chromosome"/>
</dbReference>
<evidence type="ECO:0000313" key="1">
    <source>
        <dbReference type="EMBL" id="QZE14282.1"/>
    </source>
</evidence>
<name>A0AC61NN27_9BACT</name>
<organism evidence="1 2">
    <name type="scientific">Halosquirtibacter laminarini</name>
    <dbReference type="NCBI Taxonomy" id="3374600"/>
    <lineage>
        <taxon>Bacteria</taxon>
        <taxon>Pseudomonadati</taxon>
        <taxon>Bacteroidota</taxon>
        <taxon>Bacteroidia</taxon>
        <taxon>Marinilabiliales</taxon>
        <taxon>Prolixibacteraceae</taxon>
        <taxon>Halosquirtibacter</taxon>
    </lineage>
</organism>
<accession>A0AC61NN27</accession>
<evidence type="ECO:0000313" key="2">
    <source>
        <dbReference type="Proteomes" id="UP000826212"/>
    </source>
</evidence>
<keyword evidence="2" id="KW-1185">Reference proteome</keyword>
<gene>
    <name evidence="1" type="ORF">K4L44_17500</name>
</gene>